<sequence length="135" mass="15286">ETRAQWKIRDLDKGSTLDLNFPSGAPRTRSDLRSFNSGPCDYGQNLSPSAPLSKSHLGSQRNQDVCDRLPRHNSMIQLTEMAITLRLHIVCKVLTSGRRSSTWNLAWVGRFYNFLVTYIIVLGSFYPIIWSSPVS</sequence>
<comment type="caution">
    <text evidence="2">The sequence shown here is derived from an EMBL/GenBank/DDBJ whole genome shotgun (WGS) entry which is preliminary data.</text>
</comment>
<protein>
    <submittedName>
        <fullName evidence="2">Uncharacterized protein</fullName>
    </submittedName>
</protein>
<name>A0A0L6U621_9BASI</name>
<evidence type="ECO:0000313" key="2">
    <source>
        <dbReference type="EMBL" id="KNZ43956.1"/>
    </source>
</evidence>
<feature type="transmembrane region" description="Helical" evidence="1">
    <location>
        <begin position="111"/>
        <end position="130"/>
    </location>
</feature>
<evidence type="ECO:0000256" key="1">
    <source>
        <dbReference type="SAM" id="Phobius"/>
    </source>
</evidence>
<gene>
    <name evidence="2" type="ORF">VP01_9677g1</name>
</gene>
<accession>A0A0L6U621</accession>
<keyword evidence="1" id="KW-0812">Transmembrane</keyword>
<dbReference type="VEuPathDB" id="FungiDB:VP01_9677g1"/>
<keyword evidence="1" id="KW-0472">Membrane</keyword>
<feature type="non-terminal residue" evidence="2">
    <location>
        <position position="1"/>
    </location>
</feature>
<dbReference type="Proteomes" id="UP000037035">
    <property type="component" value="Unassembled WGS sequence"/>
</dbReference>
<proteinExistence type="predicted"/>
<organism evidence="2 3">
    <name type="scientific">Puccinia sorghi</name>
    <dbReference type="NCBI Taxonomy" id="27349"/>
    <lineage>
        <taxon>Eukaryota</taxon>
        <taxon>Fungi</taxon>
        <taxon>Dikarya</taxon>
        <taxon>Basidiomycota</taxon>
        <taxon>Pucciniomycotina</taxon>
        <taxon>Pucciniomycetes</taxon>
        <taxon>Pucciniales</taxon>
        <taxon>Pucciniaceae</taxon>
        <taxon>Puccinia</taxon>
    </lineage>
</organism>
<dbReference type="AlphaFoldDB" id="A0A0L6U621"/>
<keyword evidence="3" id="KW-1185">Reference proteome</keyword>
<dbReference type="OrthoDB" id="10261467at2759"/>
<dbReference type="EMBL" id="LAVV01015355">
    <property type="protein sequence ID" value="KNZ43956.1"/>
    <property type="molecule type" value="Genomic_DNA"/>
</dbReference>
<reference evidence="2 3" key="1">
    <citation type="submission" date="2015-08" db="EMBL/GenBank/DDBJ databases">
        <title>Next Generation Sequencing and Analysis of the Genome of Puccinia sorghi L Schw, the Causal Agent of Maize Common Rust.</title>
        <authorList>
            <person name="Rochi L."/>
            <person name="Burguener G."/>
            <person name="Darino M."/>
            <person name="Turjanski A."/>
            <person name="Kreff E."/>
            <person name="Dieguez M.J."/>
            <person name="Sacco F."/>
        </authorList>
    </citation>
    <scope>NUCLEOTIDE SEQUENCE [LARGE SCALE GENOMIC DNA]</scope>
    <source>
        <strain evidence="2 3">RO10H11247</strain>
    </source>
</reference>
<keyword evidence="1" id="KW-1133">Transmembrane helix</keyword>
<evidence type="ECO:0000313" key="3">
    <source>
        <dbReference type="Proteomes" id="UP000037035"/>
    </source>
</evidence>